<organism evidence="1 2">
    <name type="scientific">Papaver somniferum</name>
    <name type="common">Opium poppy</name>
    <dbReference type="NCBI Taxonomy" id="3469"/>
    <lineage>
        <taxon>Eukaryota</taxon>
        <taxon>Viridiplantae</taxon>
        <taxon>Streptophyta</taxon>
        <taxon>Embryophyta</taxon>
        <taxon>Tracheophyta</taxon>
        <taxon>Spermatophyta</taxon>
        <taxon>Magnoliopsida</taxon>
        <taxon>Ranunculales</taxon>
        <taxon>Papaveraceae</taxon>
        <taxon>Papaveroideae</taxon>
        <taxon>Papaver</taxon>
    </lineage>
</organism>
<dbReference type="Gramene" id="RZC80266">
    <property type="protein sequence ID" value="RZC80266"/>
    <property type="gene ID" value="C5167_042842"/>
</dbReference>
<dbReference type="AlphaFoldDB" id="A0A4Y7L506"/>
<sequence>MNHSCQYRQLQIQVRGNLRKQQFSGISSSIPVPPKVHSDREISCVKNCWWVRDFEGRKQYNKKNTCIAYNSSYKYVTKRIKDNSVIYEPNHTFGHIPTLKNIKISIAAVEIFFHVLTRSALWSSLTIFTAPFVQEIIQNGQGSCTGKKYFIDVAEFPLSDRRKEMFTVIHQATAFRKVCACHPQVGGLLELTFSCYSFLRIQYTSANTVRPIYMACARLLCMLGLDYN</sequence>
<dbReference type="EMBL" id="CM010724">
    <property type="protein sequence ID" value="RZC80266.1"/>
    <property type="molecule type" value="Genomic_DNA"/>
</dbReference>
<accession>A0A4Y7L506</accession>
<proteinExistence type="predicted"/>
<reference evidence="1 2" key="1">
    <citation type="journal article" date="2018" name="Science">
        <title>The opium poppy genome and morphinan production.</title>
        <authorList>
            <person name="Guo L."/>
            <person name="Winzer T."/>
            <person name="Yang X."/>
            <person name="Li Y."/>
            <person name="Ning Z."/>
            <person name="He Z."/>
            <person name="Teodor R."/>
            <person name="Lu Y."/>
            <person name="Bowser T.A."/>
            <person name="Graham I.A."/>
            <person name="Ye K."/>
        </authorList>
    </citation>
    <scope>NUCLEOTIDE SEQUENCE [LARGE SCALE GENOMIC DNA]</scope>
    <source>
        <strain evidence="2">cv. HN1</strain>
        <tissue evidence="1">Leaves</tissue>
    </source>
</reference>
<dbReference type="Proteomes" id="UP000316621">
    <property type="component" value="Chromosome 10"/>
</dbReference>
<keyword evidence="2" id="KW-1185">Reference proteome</keyword>
<protein>
    <submittedName>
        <fullName evidence="1">Uncharacterized protein</fullName>
    </submittedName>
</protein>
<evidence type="ECO:0000313" key="1">
    <source>
        <dbReference type="EMBL" id="RZC80266.1"/>
    </source>
</evidence>
<name>A0A4Y7L506_PAPSO</name>
<gene>
    <name evidence="1" type="ORF">C5167_042842</name>
</gene>
<evidence type="ECO:0000313" key="2">
    <source>
        <dbReference type="Proteomes" id="UP000316621"/>
    </source>
</evidence>